<name>A0AAP0RFE4_LIQFO</name>
<gene>
    <name evidence="2" type="ORF">L1049_006359</name>
</gene>
<protein>
    <submittedName>
        <fullName evidence="2">Uncharacterized protein</fullName>
    </submittedName>
</protein>
<dbReference type="AlphaFoldDB" id="A0AAP0RFE4"/>
<evidence type="ECO:0000256" key="1">
    <source>
        <dbReference type="SAM" id="MobiDB-lite"/>
    </source>
</evidence>
<evidence type="ECO:0000313" key="3">
    <source>
        <dbReference type="Proteomes" id="UP001415857"/>
    </source>
</evidence>
<keyword evidence="3" id="KW-1185">Reference proteome</keyword>
<feature type="compositionally biased region" description="Basic and acidic residues" evidence="1">
    <location>
        <begin position="46"/>
        <end position="87"/>
    </location>
</feature>
<proteinExistence type="predicted"/>
<evidence type="ECO:0000313" key="2">
    <source>
        <dbReference type="EMBL" id="KAK9276822.1"/>
    </source>
</evidence>
<dbReference type="Proteomes" id="UP001415857">
    <property type="component" value="Unassembled WGS sequence"/>
</dbReference>
<feature type="region of interest" description="Disordered" evidence="1">
    <location>
        <begin position="164"/>
        <end position="184"/>
    </location>
</feature>
<feature type="region of interest" description="Disordered" evidence="1">
    <location>
        <begin position="26"/>
        <end position="93"/>
    </location>
</feature>
<comment type="caution">
    <text evidence="2">The sequence shown here is derived from an EMBL/GenBank/DDBJ whole genome shotgun (WGS) entry which is preliminary data.</text>
</comment>
<dbReference type="EMBL" id="JBBPBK010000010">
    <property type="protein sequence ID" value="KAK9276822.1"/>
    <property type="molecule type" value="Genomic_DNA"/>
</dbReference>
<sequence>MSENVRVRVLSAADGWCLMGVLKRRDSEEHGKGVRAQQAATPDQQEETKRAGKPKVHETTELEGDVREGDDGVGPRRALDQPGKDPTEEMEATSNINAGVGCGADDNCNSEIQCFVGSDHLQTGKKGSITEIQGASKILNFGGEQSMIGEGGVFKLQNKGFSLQENNQSEEDSSWFGPNKTLWS</sequence>
<accession>A0AAP0RFE4</accession>
<reference evidence="2 3" key="1">
    <citation type="journal article" date="2024" name="Plant J.">
        <title>Genome sequences and population genomics reveal climatic adaptation and genomic divergence between two closely related sweetgum species.</title>
        <authorList>
            <person name="Xu W.Q."/>
            <person name="Ren C.Q."/>
            <person name="Zhang X.Y."/>
            <person name="Comes H.P."/>
            <person name="Liu X.H."/>
            <person name="Li Y.G."/>
            <person name="Kettle C.J."/>
            <person name="Jalonen R."/>
            <person name="Gaisberger H."/>
            <person name="Ma Y.Z."/>
            <person name="Qiu Y.X."/>
        </authorList>
    </citation>
    <scope>NUCLEOTIDE SEQUENCE [LARGE SCALE GENOMIC DNA]</scope>
    <source>
        <strain evidence="2">Hangzhou</strain>
    </source>
</reference>
<organism evidence="2 3">
    <name type="scientific">Liquidambar formosana</name>
    <name type="common">Formosan gum</name>
    <dbReference type="NCBI Taxonomy" id="63359"/>
    <lineage>
        <taxon>Eukaryota</taxon>
        <taxon>Viridiplantae</taxon>
        <taxon>Streptophyta</taxon>
        <taxon>Embryophyta</taxon>
        <taxon>Tracheophyta</taxon>
        <taxon>Spermatophyta</taxon>
        <taxon>Magnoliopsida</taxon>
        <taxon>eudicotyledons</taxon>
        <taxon>Gunneridae</taxon>
        <taxon>Pentapetalae</taxon>
        <taxon>Saxifragales</taxon>
        <taxon>Altingiaceae</taxon>
        <taxon>Liquidambar</taxon>
    </lineage>
</organism>